<keyword evidence="1" id="KW-0732">Signal</keyword>
<sequence length="401" mass="45328">MKKIVYTVASFMFFMNVAKAQTDSVSHRKLKIDEVNFVTSYYHQSGDHSAVTGGVGSENLNDFGNSIDLQLSRFDKKLNKHTWNFELGVDVYSSASSDKIDPSTVSSASSGDVRFSPAASYLFENTKKKYSWGGGLSFSQEYDYTSFGGNMAYSKSLNGGNTELSAKASVFLDTWKVLLPVELRGDNIDNNNFKYKQGDSAPRNSYNLGLGIAQVVNKELQVSLLADIGYQTGLLGTAYQRVYFSDKGTQSFSEKLPDHRFKLPIGLRANYFLSDRIILRSFYRFYTDSWNLTAHTAELEVPYKITPFVSIAPYYRFYTQNGVDYFKPYGEHCMADNPEFYTSDYDLSKFNSSLLGVNFRWMSAKGILGIKPLNVLELRYGYYSRNDGLKSHLVTMALKFK</sequence>
<dbReference type="Proteomes" id="UP000027601">
    <property type="component" value="Unassembled WGS sequence"/>
</dbReference>
<protein>
    <recommendedName>
        <fullName evidence="4">DUF3570 domain-containing protein</fullName>
    </recommendedName>
</protein>
<dbReference type="Pfam" id="PF12094">
    <property type="entry name" value="DUF3570"/>
    <property type="match status" value="1"/>
</dbReference>
<proteinExistence type="predicted"/>
<dbReference type="eggNOG" id="COG2067">
    <property type="taxonomic scope" value="Bacteria"/>
</dbReference>
<comment type="caution">
    <text evidence="2">The sequence shown here is derived from an EMBL/GenBank/DDBJ whole genome shotgun (WGS) entry which is preliminary data.</text>
</comment>
<dbReference type="InterPro" id="IPR021953">
    <property type="entry name" value="DUF3570"/>
</dbReference>
<feature type="signal peptide" evidence="1">
    <location>
        <begin position="1"/>
        <end position="20"/>
    </location>
</feature>
<accession>A0A069D7U0</accession>
<evidence type="ECO:0000313" key="3">
    <source>
        <dbReference type="Proteomes" id="UP000027601"/>
    </source>
</evidence>
<feature type="chain" id="PRO_5001662465" description="DUF3570 domain-containing protein" evidence="1">
    <location>
        <begin position="21"/>
        <end position="401"/>
    </location>
</feature>
<evidence type="ECO:0000313" key="2">
    <source>
        <dbReference type="EMBL" id="GAK36264.1"/>
    </source>
</evidence>
<gene>
    <name evidence="2" type="ORF">JCM15093_1420</name>
</gene>
<evidence type="ECO:0008006" key="4">
    <source>
        <dbReference type="Google" id="ProtNLM"/>
    </source>
</evidence>
<name>A0A069D7U0_9BACE</name>
<dbReference type="STRING" id="1121097.GCA_000428125_00838"/>
<reference evidence="2 3" key="1">
    <citation type="journal article" date="2015" name="Microbes Environ.">
        <title>Distribution and evolution of nitrogen fixation genes in the phylum bacteroidetes.</title>
        <authorList>
            <person name="Inoue J."/>
            <person name="Oshima K."/>
            <person name="Suda W."/>
            <person name="Sakamoto M."/>
            <person name="Iino T."/>
            <person name="Noda S."/>
            <person name="Hongoh Y."/>
            <person name="Hattori M."/>
            <person name="Ohkuma M."/>
        </authorList>
    </citation>
    <scope>NUCLEOTIDE SEQUENCE [LARGE SCALE GENOMIC DNA]</scope>
    <source>
        <strain evidence="2 3">JCM 15093</strain>
    </source>
</reference>
<organism evidence="2 3">
    <name type="scientific">Bacteroides graminisolvens DSM 19988 = JCM 15093</name>
    <dbReference type="NCBI Taxonomy" id="1121097"/>
    <lineage>
        <taxon>Bacteria</taxon>
        <taxon>Pseudomonadati</taxon>
        <taxon>Bacteroidota</taxon>
        <taxon>Bacteroidia</taxon>
        <taxon>Bacteroidales</taxon>
        <taxon>Bacteroidaceae</taxon>
        <taxon>Bacteroides</taxon>
    </lineage>
</organism>
<dbReference type="EMBL" id="BAJS01000006">
    <property type="protein sequence ID" value="GAK36264.1"/>
    <property type="molecule type" value="Genomic_DNA"/>
</dbReference>
<keyword evidence="3" id="KW-1185">Reference proteome</keyword>
<evidence type="ECO:0000256" key="1">
    <source>
        <dbReference type="SAM" id="SignalP"/>
    </source>
</evidence>
<dbReference type="OrthoDB" id="5450709at2"/>
<dbReference type="RefSeq" id="WP_024996217.1">
    <property type="nucleotide sequence ID" value="NZ_ATZI01000001.1"/>
</dbReference>
<dbReference type="AlphaFoldDB" id="A0A069D7U0"/>